<dbReference type="AlphaFoldDB" id="A0A220VDW1"/>
<dbReference type="Proteomes" id="UP000242175">
    <property type="component" value="Chromosome large"/>
</dbReference>
<proteinExistence type="predicted"/>
<accession>A0A220VDW1</accession>
<evidence type="ECO:0000313" key="2">
    <source>
        <dbReference type="Proteomes" id="UP000242175"/>
    </source>
</evidence>
<dbReference type="PANTHER" id="PTHR40691">
    <property type="entry name" value="(NA+)-NQR MATURATION NQRM"/>
    <property type="match status" value="1"/>
</dbReference>
<dbReference type="KEGG" id="pmai:CF386_05405"/>
<dbReference type="InterPro" id="IPR007495">
    <property type="entry name" value="NqrM"/>
</dbReference>
<dbReference type="Pfam" id="PF04400">
    <property type="entry name" value="NqrM"/>
    <property type="match status" value="1"/>
</dbReference>
<reference evidence="1 2" key="1">
    <citation type="journal article" date="2016" name="Int. J. Syst. Evol. Microbiol.">
        <title>Paraphotobacterium marinum gen. nov., sp. nov., a member of the family Vibrionaceae, isolated from surface seawater.</title>
        <authorList>
            <person name="Huang Z."/>
            <person name="Dong C."/>
            <person name="Shao Z."/>
        </authorList>
    </citation>
    <scope>NUCLEOTIDE SEQUENCE [LARGE SCALE GENOMIC DNA]</scope>
    <source>
        <strain evidence="1 2">NSCS20N07D</strain>
    </source>
</reference>
<keyword evidence="2" id="KW-1185">Reference proteome</keyword>
<dbReference type="PANTHER" id="PTHR40691:SF1">
    <property type="entry name" value="EXPORTED PROTEIN"/>
    <property type="match status" value="1"/>
</dbReference>
<dbReference type="OrthoDB" id="5296227at2"/>
<organism evidence="1 2">
    <name type="scientific">Paraphotobacterium marinum</name>
    <dbReference type="NCBI Taxonomy" id="1755811"/>
    <lineage>
        <taxon>Bacteria</taxon>
        <taxon>Pseudomonadati</taxon>
        <taxon>Pseudomonadota</taxon>
        <taxon>Gammaproteobacteria</taxon>
        <taxon>Vibrionales</taxon>
        <taxon>Vibrionaceae</taxon>
        <taxon>Paraphotobacterium</taxon>
    </lineage>
</organism>
<sequence length="69" mass="7825">MLVLVITFLIFLVFILLMSVGFLFQKKTIIGSCGGLSKIGIKRVCDCPSPCSEKKIKNWNKHRIEIKNL</sequence>
<protein>
    <submittedName>
        <fullName evidence="1">Na(+)-translocating NADH-quinone reductase subunit E</fullName>
    </submittedName>
</protein>
<gene>
    <name evidence="1" type="ORF">CF386_05405</name>
</gene>
<name>A0A220VDW1_9GAMM</name>
<dbReference type="EMBL" id="CP022355">
    <property type="protein sequence ID" value="ASK78480.1"/>
    <property type="molecule type" value="Genomic_DNA"/>
</dbReference>
<evidence type="ECO:0000313" key="1">
    <source>
        <dbReference type="EMBL" id="ASK78480.1"/>
    </source>
</evidence>
<dbReference type="RefSeq" id="WP_089073388.1">
    <property type="nucleotide sequence ID" value="NZ_CBCSAM010000001.1"/>
</dbReference>